<evidence type="ECO:0000313" key="1">
    <source>
        <dbReference type="EMBL" id="CAH0015931.1"/>
    </source>
</evidence>
<dbReference type="Gene3D" id="1.10.510.10">
    <property type="entry name" value="Transferase(Phosphotransferase) domain 1"/>
    <property type="match status" value="1"/>
</dbReference>
<reference evidence="1" key="1">
    <citation type="submission" date="2021-10" db="EMBL/GenBank/DDBJ databases">
        <authorList>
            <person name="Piombo E."/>
        </authorList>
    </citation>
    <scope>NUCLEOTIDE SEQUENCE</scope>
</reference>
<evidence type="ECO:0008006" key="3">
    <source>
        <dbReference type="Google" id="ProtNLM"/>
    </source>
</evidence>
<name>A0A9N9V357_9HYPO</name>
<dbReference type="OrthoDB" id="5979581at2759"/>
<dbReference type="InterPro" id="IPR011009">
    <property type="entry name" value="Kinase-like_dom_sf"/>
</dbReference>
<feature type="non-terminal residue" evidence="1">
    <location>
        <position position="88"/>
    </location>
</feature>
<protein>
    <recommendedName>
        <fullName evidence="3">Protein kinase domain-containing protein</fullName>
    </recommendedName>
</protein>
<proteinExistence type="predicted"/>
<dbReference type="Proteomes" id="UP000696573">
    <property type="component" value="Unassembled WGS sequence"/>
</dbReference>
<dbReference type="AlphaFoldDB" id="A0A9N9V357"/>
<sequence length="88" mass="10021">MLSNRQIGSVWSKEADIWAIGCMIYQLRGGRMVSSWGNLQSQLYDALCLGGEPPKDWSDFLRTQKPGLDTEIWKQPVFDTAKAWSDKL</sequence>
<comment type="caution">
    <text evidence="1">The sequence shown here is derived from an EMBL/GenBank/DDBJ whole genome shotgun (WGS) entry which is preliminary data.</text>
</comment>
<keyword evidence="2" id="KW-1185">Reference proteome</keyword>
<organism evidence="1 2">
    <name type="scientific">Clonostachys rhizophaga</name>
    <dbReference type="NCBI Taxonomy" id="160324"/>
    <lineage>
        <taxon>Eukaryota</taxon>
        <taxon>Fungi</taxon>
        <taxon>Dikarya</taxon>
        <taxon>Ascomycota</taxon>
        <taxon>Pezizomycotina</taxon>
        <taxon>Sordariomycetes</taxon>
        <taxon>Hypocreomycetidae</taxon>
        <taxon>Hypocreales</taxon>
        <taxon>Bionectriaceae</taxon>
        <taxon>Clonostachys</taxon>
    </lineage>
</organism>
<dbReference type="SUPFAM" id="SSF56112">
    <property type="entry name" value="Protein kinase-like (PK-like)"/>
    <property type="match status" value="1"/>
</dbReference>
<gene>
    <name evidence="1" type="ORF">CRHIZ90672A_00017025</name>
</gene>
<dbReference type="EMBL" id="CABFNQ020000452">
    <property type="protein sequence ID" value="CAH0015931.1"/>
    <property type="molecule type" value="Genomic_DNA"/>
</dbReference>
<evidence type="ECO:0000313" key="2">
    <source>
        <dbReference type="Proteomes" id="UP000696573"/>
    </source>
</evidence>
<accession>A0A9N9V357</accession>